<dbReference type="EMBL" id="JXKD01000004">
    <property type="protein sequence ID" value="OJG11147.1"/>
    <property type="molecule type" value="Genomic_DNA"/>
</dbReference>
<comment type="caution">
    <text evidence="1">The sequence shown here is derived from an EMBL/GenBank/DDBJ whole genome shotgun (WGS) entry which is preliminary data.</text>
</comment>
<keyword evidence="2" id="KW-1185">Reference proteome</keyword>
<dbReference type="PANTHER" id="PTHR37805:SF1">
    <property type="entry name" value="CYTOPLASMIC PROTEIN"/>
    <property type="match status" value="1"/>
</dbReference>
<dbReference type="STRING" id="328396.RU93_GL001634"/>
<evidence type="ECO:0008006" key="3">
    <source>
        <dbReference type="Google" id="ProtNLM"/>
    </source>
</evidence>
<organism evidence="1 2">
    <name type="scientific">Enterococcus aquimarinus</name>
    <dbReference type="NCBI Taxonomy" id="328396"/>
    <lineage>
        <taxon>Bacteria</taxon>
        <taxon>Bacillati</taxon>
        <taxon>Bacillota</taxon>
        <taxon>Bacilli</taxon>
        <taxon>Lactobacillales</taxon>
        <taxon>Enterococcaceae</taxon>
        <taxon>Enterococcus</taxon>
    </lineage>
</organism>
<dbReference type="Proteomes" id="UP000182149">
    <property type="component" value="Unassembled WGS sequence"/>
</dbReference>
<name>A0A1L8QUH6_9ENTE</name>
<evidence type="ECO:0000313" key="2">
    <source>
        <dbReference type="Proteomes" id="UP000182149"/>
    </source>
</evidence>
<dbReference type="AlphaFoldDB" id="A0A1L8QUH6"/>
<dbReference type="InterPro" id="IPR009921">
    <property type="entry name" value="YehS-like"/>
</dbReference>
<sequence>MMNHNDRLTRLRYALDIRDIDMIKIFEFGGVTVTKEEVREMLKKKDEENYEIELTDENFERFLNGMIISQRGPREGNEEPIFELHKGNANNLLLKKLKIALSLTSDDMLNLLDEAGVRVSKGELSAILRKEGHRNYKPCGDRYARNFLKGLMLRYRD</sequence>
<gene>
    <name evidence="1" type="ORF">RU93_GL001634</name>
</gene>
<dbReference type="PANTHER" id="PTHR37805">
    <property type="entry name" value="CYTOPLASMIC PROTEIN-RELATED"/>
    <property type="match status" value="1"/>
</dbReference>
<dbReference type="Pfam" id="PF07308">
    <property type="entry name" value="DUF1456"/>
    <property type="match status" value="2"/>
</dbReference>
<evidence type="ECO:0000313" key="1">
    <source>
        <dbReference type="EMBL" id="OJG11147.1"/>
    </source>
</evidence>
<proteinExistence type="predicted"/>
<reference evidence="1 2" key="1">
    <citation type="submission" date="2014-12" db="EMBL/GenBank/DDBJ databases">
        <title>Draft genome sequences of 29 type strains of Enterococci.</title>
        <authorList>
            <person name="Zhong Z."/>
            <person name="Sun Z."/>
            <person name="Liu W."/>
            <person name="Zhang W."/>
            <person name="Zhang H."/>
        </authorList>
    </citation>
    <scope>NUCLEOTIDE SEQUENCE [LARGE SCALE GENOMIC DNA]</scope>
    <source>
        <strain evidence="1 2">DSM 17690</strain>
    </source>
</reference>
<protein>
    <recommendedName>
        <fullName evidence="3">Cytoplasmic protein</fullName>
    </recommendedName>
</protein>
<accession>A0A1L8QUH6</accession>